<reference evidence="2" key="3">
    <citation type="submission" date="2025-08" db="UniProtKB">
        <authorList>
            <consortium name="RefSeq"/>
        </authorList>
    </citation>
    <scope>IDENTIFICATION</scope>
    <source>
        <strain evidence="2">CBS 342.82</strain>
    </source>
</reference>
<reference evidence="2" key="1">
    <citation type="submission" date="2020-01" db="EMBL/GenBank/DDBJ databases">
        <authorList>
            <consortium name="DOE Joint Genome Institute"/>
            <person name="Haridas S."/>
            <person name="Albert R."/>
            <person name="Binder M."/>
            <person name="Bloem J."/>
            <person name="Labutti K."/>
            <person name="Salamov A."/>
            <person name="Andreopoulos B."/>
            <person name="Baker S.E."/>
            <person name="Barry K."/>
            <person name="Bills G."/>
            <person name="Bluhm B.H."/>
            <person name="Cannon C."/>
            <person name="Castanera R."/>
            <person name="Culley D.E."/>
            <person name="Daum C."/>
            <person name="Ezra D."/>
            <person name="Gonzalez J.B."/>
            <person name="Henrissat B."/>
            <person name="Kuo A."/>
            <person name="Liang C."/>
            <person name="Lipzen A."/>
            <person name="Lutzoni F."/>
            <person name="Magnuson J."/>
            <person name="Mondo S."/>
            <person name="Nolan M."/>
            <person name="Ohm R."/>
            <person name="Pangilinan J."/>
            <person name="Park H.-J."/>
            <person name="Ramirez L."/>
            <person name="Alfaro M."/>
            <person name="Sun H."/>
            <person name="Tritt A."/>
            <person name="Yoshinaga Y."/>
            <person name="Zwiers L.-H."/>
            <person name="Turgeon B.G."/>
            <person name="Goodwin S.B."/>
            <person name="Spatafora J.W."/>
            <person name="Crous P.W."/>
            <person name="Grigoriev I.V."/>
        </authorList>
    </citation>
    <scope>NUCLEOTIDE SEQUENCE</scope>
    <source>
        <strain evidence="2">CBS 342.82</strain>
    </source>
</reference>
<proteinExistence type="predicted"/>
<dbReference type="Proteomes" id="UP000504637">
    <property type="component" value="Unplaced"/>
</dbReference>
<accession>A0A6J3M063</accession>
<dbReference type="RefSeq" id="XP_033458354.1">
    <property type="nucleotide sequence ID" value="XM_033605354.1"/>
</dbReference>
<dbReference type="OrthoDB" id="10264655at2759"/>
<evidence type="ECO:0000313" key="2">
    <source>
        <dbReference type="RefSeq" id="XP_033458354.1"/>
    </source>
</evidence>
<sequence length="316" mass="34197">MAVLKSSSSILCNQLVAASQLETSSSQLDGVPPSLEDAIRFHSAHLLQAAGILLRLPQDLIAQAIVLLFRYWTGPDGGSMLDSDAKDVAAAALFLTAKPTGHAVSPRQVLIVFEFLTRLPAAQRTAAASSSHATKLDDESRLPTDISWSLPEPDFLAARARLYHHESRILQTLAFSTHVALPHGLCINYLQTLDVFAPSSALGASSGASLARQALANLNTALLSPQMLYLTHQPNALATAAIYLAARQVSVNLPEVEWWEVFDVEREELGFLVVAMQSTVKYAEEEIKKLAQGAESEWSLLLTAKGVRTCMQKANE</sequence>
<dbReference type="GO" id="GO:0006357">
    <property type="term" value="P:regulation of transcription by RNA polymerase II"/>
    <property type="evidence" value="ECO:0007669"/>
    <property type="project" value="InterPro"/>
</dbReference>
<dbReference type="SUPFAM" id="SSF47954">
    <property type="entry name" value="Cyclin-like"/>
    <property type="match status" value="2"/>
</dbReference>
<reference evidence="2" key="2">
    <citation type="submission" date="2020-04" db="EMBL/GenBank/DDBJ databases">
        <authorList>
            <consortium name="NCBI Genome Project"/>
        </authorList>
    </citation>
    <scope>NUCLEOTIDE SEQUENCE</scope>
    <source>
        <strain evidence="2">CBS 342.82</strain>
    </source>
</reference>
<organism evidence="2">
    <name type="scientific">Dissoconium aciculare CBS 342.82</name>
    <dbReference type="NCBI Taxonomy" id="1314786"/>
    <lineage>
        <taxon>Eukaryota</taxon>
        <taxon>Fungi</taxon>
        <taxon>Dikarya</taxon>
        <taxon>Ascomycota</taxon>
        <taxon>Pezizomycotina</taxon>
        <taxon>Dothideomycetes</taxon>
        <taxon>Dothideomycetidae</taxon>
        <taxon>Mycosphaerellales</taxon>
        <taxon>Dissoconiaceae</taxon>
        <taxon>Dissoconium</taxon>
    </lineage>
</organism>
<dbReference type="PANTHER" id="PTHR10026">
    <property type="entry name" value="CYCLIN"/>
    <property type="match status" value="1"/>
</dbReference>
<gene>
    <name evidence="2" type="ORF">K489DRAFT_382368</name>
</gene>
<keyword evidence="1" id="KW-1185">Reference proteome</keyword>
<name>A0A6J3M063_9PEZI</name>
<dbReference type="InterPro" id="IPR043198">
    <property type="entry name" value="Cyclin/Ssn8"/>
</dbReference>
<dbReference type="AlphaFoldDB" id="A0A6J3M063"/>
<dbReference type="Gene3D" id="1.10.472.10">
    <property type="entry name" value="Cyclin-like"/>
    <property type="match status" value="2"/>
</dbReference>
<evidence type="ECO:0008006" key="3">
    <source>
        <dbReference type="Google" id="ProtNLM"/>
    </source>
</evidence>
<dbReference type="GO" id="GO:0016538">
    <property type="term" value="F:cyclin-dependent protein serine/threonine kinase regulator activity"/>
    <property type="evidence" value="ECO:0007669"/>
    <property type="project" value="InterPro"/>
</dbReference>
<dbReference type="GeneID" id="54363154"/>
<dbReference type="InterPro" id="IPR036915">
    <property type="entry name" value="Cyclin-like_sf"/>
</dbReference>
<evidence type="ECO:0000313" key="1">
    <source>
        <dbReference type="Proteomes" id="UP000504637"/>
    </source>
</evidence>
<protein>
    <recommendedName>
        <fullName evidence="3">Cyclin domain-containing protein</fullName>
    </recommendedName>
</protein>